<sequence length="1384" mass="154704">MSIVQSSQDFVRALKAATDPPSAGGPSKFEIARHAWDDVSLYAPSKAELIADWILTKLLKEKGHDRERNPILDIRYWKLLADVIQRSSDPRPSKTWLGAILIRVPIAPIVSSFLSLYAQCSTRQDDLIGVVASCLHILWPPGVQKTTTETLLECFGISLPLIQGSNTSHKLVNLITNSYRSSFANNSNKRKGGKSLFVVSQWLECMTSTPEDADHAQLLDIVYNTGVETLFNPDVLRQSLHPNTENPVLTSFQEASKSSKTDILSVLPRLFSSFLQSIKKYRTSLFGQGSAASTTQESNAVGMRFFITCQSFLGSSIEAWRARSALLVIVRENNLLNRPLLEATASLGQICELAVASLSESANPELALDCLCTLTRIDHDIVLPTLPSLLPRLLQIRHSDQFVTFLDLLLDYYTKTRTIPDYISNLLNIPLSPKHIAPVGYCDDPCEIYQSSSASVLLHPIHLDRLAKKVQSFVTSSQTLQLAKTIVEMLETAWADLGTAARHQMRSKVDPVSPQILSVRFSLLATFASVALVSLPVRSLPNEERTALDALLNPLRREFVAQVIRKLSKAIRDDRPCQESWEWQICAAAALRLGYVLDVSRNLALPHSDCDPKFTKRVMELAGNRDLLPELSLESFRYLLSKTTVRDRTETERLFDDVLAYIEQSLSPAKSRWSGHTYQLTYDDEGKANSALALLHMLVERWLPVIDAYASGEQLKRFVGLLLGVGLDETSSSPNRSELRPQDVLVMTLRSAQFWELLNIRPVFLSTLIDSTSSLDESSDTAGTVQAASLYKFLLYVPMEYLSKPSRTELVKRALSADILLSANTAADTEISYLLTILRIFLNRAFTYTGSVQPSVFRLARFLEHLVNSKPTEVATTLDLIKLYFREVLRNVEREHKDVLRVFELMKTWAASEASDLGPKAVVRMIECMTREFSINSFPEDVKTIMGTTHKQLTADTLPQMTLLVDRAKGPGKSNDTIALWTCLLSFGYWLGGQQDGIQLFGLGLASSIISRSKNVTTMDDEMRVMALAMTVQELQCIPESEQAAQLERIIAVYASFASDLDEKGWERLDVYLSRACKIVSASTYAHVLNLVSEMLANPSPERMLSIVHLAIRLLKDYPQNTLKHTQAFATQCINVFASHDHIFVNGPSDLRIKVLDYVVHLCSERPMALRSNDLSGIWSLLYRFLAPSSVHDDGTSRAIYQRIVSATGALVRLRRDLVKWTLPHLAQMLRQLTLCLRACRPLLGAKQTAMVMDTQPRWISAKQALGVEEAKALSRLMETIETKTVVRTYYAQSETQKAESLGKPFSKHAVYVVKAYVECMNDPLCVMSAEVRRELEPGLFALCGMVSEHSRDAVMASALDTGEKAVMKALWKEYEKQKYVGQG</sequence>
<evidence type="ECO:0000313" key="3">
    <source>
        <dbReference type="Proteomes" id="UP000054549"/>
    </source>
</evidence>
<gene>
    <name evidence="2" type="ORF">M378DRAFT_6918</name>
</gene>
<dbReference type="PANTHER" id="PTHR15682:SF2">
    <property type="entry name" value="UNHEALTHY RIBOSOME BIOGENESIS PROTEIN 2 HOMOLOG"/>
    <property type="match status" value="1"/>
</dbReference>
<keyword evidence="3" id="KW-1185">Reference proteome</keyword>
<dbReference type="Pfam" id="PF10441">
    <property type="entry name" value="Urb2"/>
    <property type="match status" value="1"/>
</dbReference>
<dbReference type="STRING" id="946122.A0A0C2T593"/>
<dbReference type="InterPro" id="IPR018849">
    <property type="entry name" value="Urb2/Npa2_C"/>
</dbReference>
<dbReference type="Proteomes" id="UP000054549">
    <property type="component" value="Unassembled WGS sequence"/>
</dbReference>
<dbReference type="InterPro" id="IPR016024">
    <property type="entry name" value="ARM-type_fold"/>
</dbReference>
<dbReference type="SUPFAM" id="SSF48371">
    <property type="entry name" value="ARM repeat"/>
    <property type="match status" value="1"/>
</dbReference>
<dbReference type="GO" id="GO:0042254">
    <property type="term" value="P:ribosome biogenesis"/>
    <property type="evidence" value="ECO:0007669"/>
    <property type="project" value="TreeGrafter"/>
</dbReference>
<proteinExistence type="predicted"/>
<dbReference type="PANTHER" id="PTHR15682">
    <property type="entry name" value="UNHEALTHY RIBOSOME BIOGENESIS PROTEIN 2 HOMOLOG"/>
    <property type="match status" value="1"/>
</dbReference>
<name>A0A0C2T593_AMAMK</name>
<reference evidence="2 3" key="1">
    <citation type="submission" date="2014-04" db="EMBL/GenBank/DDBJ databases">
        <title>Evolutionary Origins and Diversification of the Mycorrhizal Mutualists.</title>
        <authorList>
            <consortium name="DOE Joint Genome Institute"/>
            <consortium name="Mycorrhizal Genomics Consortium"/>
            <person name="Kohler A."/>
            <person name="Kuo A."/>
            <person name="Nagy L.G."/>
            <person name="Floudas D."/>
            <person name="Copeland A."/>
            <person name="Barry K.W."/>
            <person name="Cichocki N."/>
            <person name="Veneault-Fourrey C."/>
            <person name="LaButti K."/>
            <person name="Lindquist E.A."/>
            <person name="Lipzen A."/>
            <person name="Lundell T."/>
            <person name="Morin E."/>
            <person name="Murat C."/>
            <person name="Riley R."/>
            <person name="Ohm R."/>
            <person name="Sun H."/>
            <person name="Tunlid A."/>
            <person name="Henrissat B."/>
            <person name="Grigoriev I.V."/>
            <person name="Hibbett D.S."/>
            <person name="Martin F."/>
        </authorList>
    </citation>
    <scope>NUCLEOTIDE SEQUENCE [LARGE SCALE GENOMIC DNA]</scope>
    <source>
        <strain evidence="2 3">Koide BX008</strain>
    </source>
</reference>
<feature type="domain" description="Nucleolar 27S pre-rRNA processing Urb2/Npa2 C-terminal" evidence="1">
    <location>
        <begin position="1155"/>
        <end position="1383"/>
    </location>
</feature>
<evidence type="ECO:0000313" key="2">
    <source>
        <dbReference type="EMBL" id="KIL71080.1"/>
    </source>
</evidence>
<dbReference type="HOGENOM" id="CLU_002353_0_0_1"/>
<organism evidence="2 3">
    <name type="scientific">Amanita muscaria (strain Koide BX008)</name>
    <dbReference type="NCBI Taxonomy" id="946122"/>
    <lineage>
        <taxon>Eukaryota</taxon>
        <taxon>Fungi</taxon>
        <taxon>Dikarya</taxon>
        <taxon>Basidiomycota</taxon>
        <taxon>Agaricomycotina</taxon>
        <taxon>Agaricomycetes</taxon>
        <taxon>Agaricomycetidae</taxon>
        <taxon>Agaricales</taxon>
        <taxon>Pluteineae</taxon>
        <taxon>Amanitaceae</taxon>
        <taxon>Amanita</taxon>
    </lineage>
</organism>
<dbReference type="OrthoDB" id="160374at2759"/>
<dbReference type="GO" id="GO:0005730">
    <property type="term" value="C:nucleolus"/>
    <property type="evidence" value="ECO:0007669"/>
    <property type="project" value="TreeGrafter"/>
</dbReference>
<accession>A0A0C2T593</accession>
<dbReference type="InterPro" id="IPR052609">
    <property type="entry name" value="Ribosome_Biogenesis_Reg"/>
</dbReference>
<dbReference type="EMBL" id="KN818223">
    <property type="protein sequence ID" value="KIL71080.1"/>
    <property type="molecule type" value="Genomic_DNA"/>
</dbReference>
<dbReference type="InParanoid" id="A0A0C2T593"/>
<protein>
    <recommendedName>
        <fullName evidence="1">Nucleolar 27S pre-rRNA processing Urb2/Npa2 C-terminal domain-containing protein</fullName>
    </recommendedName>
</protein>
<evidence type="ECO:0000259" key="1">
    <source>
        <dbReference type="Pfam" id="PF10441"/>
    </source>
</evidence>